<organism evidence="2 3">
    <name type="scientific">Alkalihalobacterium chitinilyticum</name>
    <dbReference type="NCBI Taxonomy" id="2980103"/>
    <lineage>
        <taxon>Bacteria</taxon>
        <taxon>Bacillati</taxon>
        <taxon>Bacillota</taxon>
        <taxon>Bacilli</taxon>
        <taxon>Bacillales</taxon>
        <taxon>Bacillaceae</taxon>
        <taxon>Alkalihalobacterium</taxon>
    </lineage>
</organism>
<evidence type="ECO:0000259" key="1">
    <source>
        <dbReference type="Pfam" id="PF05239"/>
    </source>
</evidence>
<protein>
    <submittedName>
        <fullName evidence="2">PRC-barrel domain-containing protein</fullName>
    </submittedName>
</protein>
<gene>
    <name evidence="2" type="ORF">N7Z68_12780</name>
</gene>
<keyword evidence="3" id="KW-1185">Reference proteome</keyword>
<dbReference type="Gene3D" id="3.90.50.10">
    <property type="entry name" value="Photosynthetic Reaction Center, subunit H, domain 2"/>
    <property type="match status" value="2"/>
</dbReference>
<feature type="domain" description="PRC-barrel" evidence="1">
    <location>
        <begin position="13"/>
        <end position="76"/>
    </location>
</feature>
<dbReference type="Proteomes" id="UP001148125">
    <property type="component" value="Unassembled WGS sequence"/>
</dbReference>
<dbReference type="EMBL" id="JAOTPO010000008">
    <property type="protein sequence ID" value="MDE5414249.1"/>
    <property type="molecule type" value="Genomic_DNA"/>
</dbReference>
<proteinExistence type="predicted"/>
<accession>A0ABT5VFP4</accession>
<dbReference type="SUPFAM" id="SSF50346">
    <property type="entry name" value="PRC-barrel domain"/>
    <property type="match status" value="2"/>
</dbReference>
<reference evidence="2" key="1">
    <citation type="submission" date="2024-05" db="EMBL/GenBank/DDBJ databases">
        <title>Alkalihalobacillus sp. strain MEB203 novel alkaliphilic bacterium from Lonar Lake, India.</title>
        <authorList>
            <person name="Joshi A."/>
            <person name="Thite S."/>
            <person name="Mengade P."/>
        </authorList>
    </citation>
    <scope>NUCLEOTIDE SEQUENCE</scope>
    <source>
        <strain evidence="2">MEB 203</strain>
    </source>
</reference>
<dbReference type="InterPro" id="IPR011033">
    <property type="entry name" value="PRC_barrel-like_sf"/>
</dbReference>
<dbReference type="Pfam" id="PF05239">
    <property type="entry name" value="PRC"/>
    <property type="match status" value="1"/>
</dbReference>
<evidence type="ECO:0000313" key="3">
    <source>
        <dbReference type="Proteomes" id="UP001148125"/>
    </source>
</evidence>
<dbReference type="InterPro" id="IPR014747">
    <property type="entry name" value="Bac_photo_RC_H_C"/>
</dbReference>
<name>A0ABT5VFP4_9BACI</name>
<dbReference type="InterPro" id="IPR027275">
    <property type="entry name" value="PRC-brl_dom"/>
</dbReference>
<comment type="caution">
    <text evidence="2">The sequence shown here is derived from an EMBL/GenBank/DDBJ whole genome shotgun (WGS) entry which is preliminary data.</text>
</comment>
<dbReference type="RefSeq" id="WP_275118992.1">
    <property type="nucleotide sequence ID" value="NZ_JAOTPO010000008.1"/>
</dbReference>
<evidence type="ECO:0000313" key="2">
    <source>
        <dbReference type="EMBL" id="MDE5414249.1"/>
    </source>
</evidence>
<sequence>MLHFASVLKQYNVKATDGELGKVKDLYMDDENWIVRYLIVDTLKWLPGKKVLVSPLGMDNIDELNRQVEIKETKEMIKDSPKVNEIEPVSKKHEKMISDYFEWPYYWADQGLWGSFQTPRGFVNAYDSGQIKNPLDRELEKESHLRSLNEIQGEFTGYKIQAIDGEVGRLSDLVIDDDSWFVRYILVETSTILPGRLVLIPPELIQSVDWYSKTVSVHLTNDQIKNAPPYEPGMPFTREYEEHLYRSYGKEAYWKERQSTHY</sequence>